<dbReference type="Gene3D" id="3.90.930.12">
    <property type="entry name" value="Ribosomal protein L6, alpha-beta domain"/>
    <property type="match status" value="2"/>
</dbReference>
<keyword evidence="6" id="KW-0699">rRNA-binding</keyword>
<dbReference type="PATRIC" id="fig|1316930.3.peg.588"/>
<comment type="similarity">
    <text evidence="5">Belongs to the universal ribosomal protein uL6 family.</text>
</comment>
<dbReference type="GO" id="GO:0022625">
    <property type="term" value="C:cytosolic large ribosomal subunit"/>
    <property type="evidence" value="ECO:0007669"/>
    <property type="project" value="UniProtKB-UniRule"/>
</dbReference>
<dbReference type="GO" id="GO:0003735">
    <property type="term" value="F:structural constituent of ribosome"/>
    <property type="evidence" value="ECO:0007669"/>
    <property type="project" value="UniProtKB-UniRule"/>
</dbReference>
<dbReference type="InterPro" id="IPR036789">
    <property type="entry name" value="Ribosomal_uL6-like_a/b-dom_sf"/>
</dbReference>
<dbReference type="InterPro" id="IPR020040">
    <property type="entry name" value="Ribosomal_uL6_a/b-dom"/>
</dbReference>
<dbReference type="PANTHER" id="PTHR11655">
    <property type="entry name" value="60S/50S RIBOSOMAL PROTEIN L6/L9"/>
    <property type="match status" value="1"/>
</dbReference>
<organism evidence="8 9">
    <name type="scientific">Mycoplasmopsis bovis CQ-W70</name>
    <dbReference type="NCBI Taxonomy" id="1316930"/>
    <lineage>
        <taxon>Bacteria</taxon>
        <taxon>Bacillati</taxon>
        <taxon>Mycoplasmatota</taxon>
        <taxon>Mycoplasmoidales</taxon>
        <taxon>Metamycoplasmataceae</taxon>
        <taxon>Mycoplasmopsis</taxon>
    </lineage>
</organism>
<feature type="domain" description="Large ribosomal subunit protein uL6 alpha-beta" evidence="7">
    <location>
        <begin position="91"/>
        <end position="164"/>
    </location>
</feature>
<dbReference type="InterPro" id="IPR019906">
    <property type="entry name" value="Ribosomal_uL6_bac-type"/>
</dbReference>
<evidence type="ECO:0000256" key="3">
    <source>
        <dbReference type="ARBA" id="ARBA00035454"/>
    </source>
</evidence>
<dbReference type="Proteomes" id="UP000027182">
    <property type="component" value="Chromosome"/>
</dbReference>
<protein>
    <recommendedName>
        <fullName evidence="3 4">50S ribosomal protein L6</fullName>
    </recommendedName>
</protein>
<evidence type="ECO:0000259" key="7">
    <source>
        <dbReference type="Pfam" id="PF00347"/>
    </source>
</evidence>
<evidence type="ECO:0000313" key="9">
    <source>
        <dbReference type="Proteomes" id="UP000027182"/>
    </source>
</evidence>
<reference evidence="8 9" key="1">
    <citation type="submission" date="2013-04" db="EMBL/GenBank/DDBJ databases">
        <authorList>
            <person name="Lin L."/>
            <person name="Zeng Z."/>
            <person name="Xie J."/>
            <person name="Luo L."/>
            <person name="Yang Z."/>
            <person name="Liang W."/>
            <person name="Lin H."/>
            <person name="Dong C."/>
            <person name="Sun Y."/>
        </authorList>
    </citation>
    <scope>NUCLEOTIDE SEQUENCE [LARGE SCALE GENOMIC DNA]</scope>
    <source>
        <strain evidence="8 9">CQ-W70</strain>
    </source>
</reference>
<dbReference type="RefSeq" id="WP_013455947.1">
    <property type="nucleotide sequence ID" value="NZ_CP005933.1"/>
</dbReference>
<dbReference type="KEGG" id="mbq:K668_02870"/>
<dbReference type="Pfam" id="PF00347">
    <property type="entry name" value="Ribosomal_L6"/>
    <property type="match status" value="2"/>
</dbReference>
<feature type="domain" description="Large ribosomal subunit protein uL6 alpha-beta" evidence="7">
    <location>
        <begin position="11"/>
        <end position="82"/>
    </location>
</feature>
<dbReference type="HOGENOM" id="CLU_065464_1_2_14"/>
<evidence type="ECO:0000256" key="6">
    <source>
        <dbReference type="RuleBase" id="RU003870"/>
    </source>
</evidence>
<accession>A0A059Y460</accession>
<evidence type="ECO:0000256" key="2">
    <source>
        <dbReference type="ARBA" id="ARBA00023274"/>
    </source>
</evidence>
<evidence type="ECO:0000313" key="8">
    <source>
        <dbReference type="EMBL" id="AIA34150.1"/>
    </source>
</evidence>
<dbReference type="GO" id="GO:0002181">
    <property type="term" value="P:cytoplasmic translation"/>
    <property type="evidence" value="ECO:0007669"/>
    <property type="project" value="TreeGrafter"/>
</dbReference>
<name>A0A059Y460_MYCBV</name>
<dbReference type="PIRSF" id="PIRSF002162">
    <property type="entry name" value="Ribosomal_L6"/>
    <property type="match status" value="1"/>
</dbReference>
<evidence type="ECO:0000256" key="4">
    <source>
        <dbReference type="NCBIfam" id="TIGR03654"/>
    </source>
</evidence>
<dbReference type="EMBL" id="CP005933">
    <property type="protein sequence ID" value="AIA34150.1"/>
    <property type="molecule type" value="Genomic_DNA"/>
</dbReference>
<keyword evidence="6" id="KW-0694">RNA-binding</keyword>
<evidence type="ECO:0000256" key="5">
    <source>
        <dbReference type="RuleBase" id="RU003869"/>
    </source>
</evidence>
<dbReference type="GO" id="GO:0019843">
    <property type="term" value="F:rRNA binding"/>
    <property type="evidence" value="ECO:0007669"/>
    <property type="project" value="UniProtKB-UniRule"/>
</dbReference>
<dbReference type="PRINTS" id="PR00059">
    <property type="entry name" value="RIBOSOMALL6"/>
</dbReference>
<dbReference type="GeneID" id="66645532"/>
<gene>
    <name evidence="8" type="primary">rplF</name>
    <name evidence="8" type="ORF">K668_02870</name>
</gene>
<keyword evidence="2 5" id="KW-0687">Ribonucleoprotein</keyword>
<dbReference type="NCBIfam" id="TIGR03654">
    <property type="entry name" value="L6_bact"/>
    <property type="match status" value="1"/>
</dbReference>
<dbReference type="AlphaFoldDB" id="A0A059Y460"/>
<comment type="function">
    <text evidence="6">This protein binds to the 23S rRNA, and is important in its secondary structure. It is located near the subunit interface in the base of the L7/L12 stalk, and near the tRNA binding site of the peptidyltransferase center.</text>
</comment>
<keyword evidence="1 5" id="KW-0689">Ribosomal protein</keyword>
<sequence length="179" mass="19385">MSRVGNRILTIPEKVSLTQDGTLLTIEGPLGKLQRNISPLIALKVENNQISTIRANEEKSTKQLHGTTNALISNMLIGVSKGYKKELVIKGVGFKFTLKGDVLEVSAGYSHLVNLDVPAGIKVEVPKPVELVISGIDKEIVGQFAAVVRAVRKPIPYSGKGIAYKDEVIRRKEGKTASK</sequence>
<evidence type="ECO:0000256" key="1">
    <source>
        <dbReference type="ARBA" id="ARBA00022980"/>
    </source>
</evidence>
<proteinExistence type="inferred from homology"/>
<dbReference type="PANTHER" id="PTHR11655:SF14">
    <property type="entry name" value="LARGE RIBOSOMAL SUBUNIT PROTEIN UL6M"/>
    <property type="match status" value="1"/>
</dbReference>
<dbReference type="SUPFAM" id="SSF56053">
    <property type="entry name" value="Ribosomal protein L6"/>
    <property type="match status" value="2"/>
</dbReference>
<dbReference type="InterPro" id="IPR000702">
    <property type="entry name" value="Ribosomal_uL6-like"/>
</dbReference>